<name>A0ABV6AV02_9DEIO</name>
<evidence type="ECO:0000313" key="2">
    <source>
        <dbReference type="Proteomes" id="UP001589733"/>
    </source>
</evidence>
<accession>A0ABV6AV02</accession>
<keyword evidence="2" id="KW-1185">Reference proteome</keyword>
<dbReference type="EMBL" id="JBHLYR010000013">
    <property type="protein sequence ID" value="MFB9991336.1"/>
    <property type="molecule type" value="Genomic_DNA"/>
</dbReference>
<dbReference type="Proteomes" id="UP001589733">
    <property type="component" value="Unassembled WGS sequence"/>
</dbReference>
<dbReference type="RefSeq" id="WP_380006153.1">
    <property type="nucleotide sequence ID" value="NZ_JBHLYR010000013.1"/>
</dbReference>
<gene>
    <name evidence="1" type="ORF">ACFFLM_05000</name>
</gene>
<comment type="caution">
    <text evidence="1">The sequence shown here is derived from an EMBL/GenBank/DDBJ whole genome shotgun (WGS) entry which is preliminary data.</text>
</comment>
<proteinExistence type="predicted"/>
<sequence>MCENAEQRLIDTQELWIVVKQDTNGNAQVQALIVDSESHATVASGDTAPYLKKAVMNLVEEVKG</sequence>
<reference evidence="1 2" key="1">
    <citation type="submission" date="2024-09" db="EMBL/GenBank/DDBJ databases">
        <authorList>
            <person name="Sun Q."/>
            <person name="Mori K."/>
        </authorList>
    </citation>
    <scope>NUCLEOTIDE SEQUENCE [LARGE SCALE GENOMIC DNA]</scope>
    <source>
        <strain evidence="1 2">JCM 13503</strain>
    </source>
</reference>
<evidence type="ECO:0000313" key="1">
    <source>
        <dbReference type="EMBL" id="MFB9991336.1"/>
    </source>
</evidence>
<organism evidence="1 2">
    <name type="scientific">Deinococcus oregonensis</name>
    <dbReference type="NCBI Taxonomy" id="1805970"/>
    <lineage>
        <taxon>Bacteria</taxon>
        <taxon>Thermotogati</taxon>
        <taxon>Deinococcota</taxon>
        <taxon>Deinococci</taxon>
        <taxon>Deinococcales</taxon>
        <taxon>Deinococcaceae</taxon>
        <taxon>Deinococcus</taxon>
    </lineage>
</organism>
<protein>
    <submittedName>
        <fullName evidence="1">Uncharacterized protein</fullName>
    </submittedName>
</protein>